<gene>
    <name evidence="1" type="ORF">CTEN210_13739</name>
</gene>
<dbReference type="AlphaFoldDB" id="A0AAD3D3U1"/>
<evidence type="ECO:0000313" key="1">
    <source>
        <dbReference type="EMBL" id="GFH57263.1"/>
    </source>
</evidence>
<accession>A0AAD3D3U1</accession>
<comment type="caution">
    <text evidence="1">The sequence shown here is derived from an EMBL/GenBank/DDBJ whole genome shotgun (WGS) entry which is preliminary data.</text>
</comment>
<dbReference type="Proteomes" id="UP001054902">
    <property type="component" value="Unassembled WGS sequence"/>
</dbReference>
<evidence type="ECO:0000313" key="2">
    <source>
        <dbReference type="Proteomes" id="UP001054902"/>
    </source>
</evidence>
<dbReference type="EMBL" id="BLLK01000058">
    <property type="protein sequence ID" value="GFH57263.1"/>
    <property type="molecule type" value="Genomic_DNA"/>
</dbReference>
<organism evidence="1 2">
    <name type="scientific">Chaetoceros tenuissimus</name>
    <dbReference type="NCBI Taxonomy" id="426638"/>
    <lineage>
        <taxon>Eukaryota</taxon>
        <taxon>Sar</taxon>
        <taxon>Stramenopiles</taxon>
        <taxon>Ochrophyta</taxon>
        <taxon>Bacillariophyta</taxon>
        <taxon>Coscinodiscophyceae</taxon>
        <taxon>Chaetocerotophycidae</taxon>
        <taxon>Chaetocerotales</taxon>
        <taxon>Chaetocerotaceae</taxon>
        <taxon>Chaetoceros</taxon>
    </lineage>
</organism>
<name>A0AAD3D3U1_9STRA</name>
<reference evidence="1 2" key="1">
    <citation type="journal article" date="2021" name="Sci. Rep.">
        <title>The genome of the diatom Chaetoceros tenuissimus carries an ancient integrated fragment of an extant virus.</title>
        <authorList>
            <person name="Hongo Y."/>
            <person name="Kimura K."/>
            <person name="Takaki Y."/>
            <person name="Yoshida Y."/>
            <person name="Baba S."/>
            <person name="Kobayashi G."/>
            <person name="Nagasaki K."/>
            <person name="Hano T."/>
            <person name="Tomaru Y."/>
        </authorList>
    </citation>
    <scope>NUCLEOTIDE SEQUENCE [LARGE SCALE GENOMIC DNA]</scope>
    <source>
        <strain evidence="1 2">NIES-3715</strain>
    </source>
</reference>
<protein>
    <submittedName>
        <fullName evidence="1">Uncharacterized protein</fullName>
    </submittedName>
</protein>
<proteinExistence type="predicted"/>
<sequence length="88" mass="9748">MLTEVPLKKPVERDAGFKETYPAELIEENGETQENVKETAKTLVDELGPQILIANLGEGLGGKESTDLVQVFDDTIHEYSEAKIKESE</sequence>
<keyword evidence="2" id="KW-1185">Reference proteome</keyword>